<gene>
    <name evidence="1" type="ORF">SO694_00001814</name>
</gene>
<accession>A0ABR1GC08</accession>
<organism evidence="1 2">
    <name type="scientific">Aureococcus anophagefferens</name>
    <name type="common">Harmful bloom alga</name>
    <dbReference type="NCBI Taxonomy" id="44056"/>
    <lineage>
        <taxon>Eukaryota</taxon>
        <taxon>Sar</taxon>
        <taxon>Stramenopiles</taxon>
        <taxon>Ochrophyta</taxon>
        <taxon>Pelagophyceae</taxon>
        <taxon>Pelagomonadales</taxon>
        <taxon>Pelagomonadaceae</taxon>
        <taxon>Aureococcus</taxon>
    </lineage>
</organism>
<dbReference type="Proteomes" id="UP001363151">
    <property type="component" value="Unassembled WGS sequence"/>
</dbReference>
<evidence type="ECO:0000313" key="1">
    <source>
        <dbReference type="EMBL" id="KAK7253437.1"/>
    </source>
</evidence>
<reference evidence="1 2" key="1">
    <citation type="submission" date="2024-03" db="EMBL/GenBank/DDBJ databases">
        <title>Aureococcus anophagefferens CCMP1851 and Kratosvirus quantuckense: Draft genome of a second virus-susceptible host strain in the model system.</title>
        <authorList>
            <person name="Chase E."/>
            <person name="Truchon A.R."/>
            <person name="Schepens W."/>
            <person name="Wilhelm S.W."/>
        </authorList>
    </citation>
    <scope>NUCLEOTIDE SEQUENCE [LARGE SCALE GENOMIC DNA]</scope>
    <source>
        <strain evidence="1 2">CCMP1851</strain>
    </source>
</reference>
<keyword evidence="2" id="KW-1185">Reference proteome</keyword>
<protein>
    <submittedName>
        <fullName evidence="1">Uncharacterized protein</fullName>
    </submittedName>
</protein>
<proteinExistence type="predicted"/>
<evidence type="ECO:0000313" key="2">
    <source>
        <dbReference type="Proteomes" id="UP001363151"/>
    </source>
</evidence>
<name>A0ABR1GC08_AURAN</name>
<sequence>MPVRHCFAGEDDDGPEPPGMEFFVCGGVHFLGCSDESSILLCTDEQDHGRQEGHGAFGRREPSPGAREPHSPTGVEISGDAAELRVHAHAVPVSSFTGEPVDLTGAPDPVIDAMRPSDATAQLIREFELGSARASAQWGPDPESDADRRERYDSMLQRTFVTNAPWQALYDLMPLRPDERDLFEKHLDREIVWARMKDTERNATLLWRAAQLGDAVAVSIMIRKRLGDLAGERDSGGLNAMEVAKLEGHHECARLLEPFVRDECVTPNTPAARKFQRGSSKSRLFNGFRMPRLLSFRGKPKPSPKPSPPQRSRSSTQ</sequence>
<dbReference type="EMBL" id="JBBJCI010000035">
    <property type="protein sequence ID" value="KAK7253437.1"/>
    <property type="molecule type" value="Genomic_DNA"/>
</dbReference>
<dbReference type="KEGG" id="aaf:AURANDRAFT_63251"/>
<comment type="caution">
    <text evidence="1">The sequence shown here is derived from an EMBL/GenBank/DDBJ whole genome shotgun (WGS) entry which is preliminary data.</text>
</comment>